<organism evidence="2 3">
    <name type="scientific">Fulvimonas soli</name>
    <dbReference type="NCBI Taxonomy" id="155197"/>
    <lineage>
        <taxon>Bacteria</taxon>
        <taxon>Pseudomonadati</taxon>
        <taxon>Pseudomonadota</taxon>
        <taxon>Gammaproteobacteria</taxon>
        <taxon>Lysobacterales</taxon>
        <taxon>Rhodanobacteraceae</taxon>
        <taxon>Fulvimonas</taxon>
    </lineage>
</organism>
<dbReference type="RefSeq" id="WP_109724048.1">
    <property type="nucleotide sequence ID" value="NZ_MSZV01000022.1"/>
</dbReference>
<evidence type="ECO:0000313" key="3">
    <source>
        <dbReference type="Proteomes" id="UP000245812"/>
    </source>
</evidence>
<keyword evidence="1" id="KW-1133">Transmembrane helix</keyword>
<accession>A0A316I0W4</accession>
<feature type="transmembrane region" description="Helical" evidence="1">
    <location>
        <begin position="42"/>
        <end position="61"/>
    </location>
</feature>
<evidence type="ECO:0000313" key="2">
    <source>
        <dbReference type="EMBL" id="PWK85932.1"/>
    </source>
</evidence>
<dbReference type="AlphaFoldDB" id="A0A316I0W4"/>
<name>A0A316I0W4_9GAMM</name>
<dbReference type="OrthoDB" id="5953360at2"/>
<evidence type="ECO:0000256" key="1">
    <source>
        <dbReference type="SAM" id="Phobius"/>
    </source>
</evidence>
<dbReference type="EMBL" id="QGHC01000008">
    <property type="protein sequence ID" value="PWK85932.1"/>
    <property type="molecule type" value="Genomic_DNA"/>
</dbReference>
<keyword evidence="1" id="KW-0472">Membrane</keyword>
<sequence length="159" mass="17514">MQRLSSPSTFFYKRVFPVLWFGLLAVFAAVWAGGAAAGRGEVPWIALLAPLGMMAFGFVLFRRLLADLADEVWLDGRQLVVKQRGEQSRIDLGEVINVNATTMTNPPRITLMLRHESARFGKTVSFVPAGPRGFLAAFRPHPVAVDLIHRIDALRQGAA</sequence>
<keyword evidence="1" id="KW-0812">Transmembrane</keyword>
<reference evidence="2 3" key="1">
    <citation type="submission" date="2018-05" db="EMBL/GenBank/DDBJ databases">
        <title>Genomic Encyclopedia of Type Strains, Phase IV (KMG-IV): sequencing the most valuable type-strain genomes for metagenomic binning, comparative biology and taxonomic classification.</title>
        <authorList>
            <person name="Goeker M."/>
        </authorList>
    </citation>
    <scope>NUCLEOTIDE SEQUENCE [LARGE SCALE GENOMIC DNA]</scope>
    <source>
        <strain evidence="2 3">DSM 14263</strain>
    </source>
</reference>
<evidence type="ECO:0008006" key="4">
    <source>
        <dbReference type="Google" id="ProtNLM"/>
    </source>
</evidence>
<dbReference type="Proteomes" id="UP000245812">
    <property type="component" value="Unassembled WGS sequence"/>
</dbReference>
<protein>
    <recommendedName>
        <fullName evidence="4">PH (Pleckstrin Homology) domain-containing protein</fullName>
    </recommendedName>
</protein>
<gene>
    <name evidence="2" type="ORF">C7456_108228</name>
</gene>
<proteinExistence type="predicted"/>
<keyword evidence="3" id="KW-1185">Reference proteome</keyword>
<comment type="caution">
    <text evidence="2">The sequence shown here is derived from an EMBL/GenBank/DDBJ whole genome shotgun (WGS) entry which is preliminary data.</text>
</comment>